<sequence>MPQPPGPSRLPPCSLQYQHADTFTTGFGFAAPSPASPQCAGPAPPPPSRVEDPAPSARPGLGSRAADARQVVPPRGREGSASAGGARSRLSLRSRLSRALGNTVQRPGASAARLAGPEAAGTLAGPRAAARRLPPVGAVVGPGCGRTFARRWRSRRDAARGPESREAGQPRDVAEPGDSGDAAQSAGSEAKMQWLRAGLELDRSDFESQFLH</sequence>
<protein>
    <submittedName>
        <fullName evidence="1">Uncharacterized protein</fullName>
    </submittedName>
</protein>
<reference evidence="1" key="1">
    <citation type="submission" date="2023-05" db="EMBL/GenBank/DDBJ databases">
        <authorList>
            <consortium name="ELIXIR-Norway"/>
        </authorList>
    </citation>
    <scope>NUCLEOTIDE SEQUENCE</scope>
</reference>
<evidence type="ECO:0000313" key="1">
    <source>
        <dbReference type="EMBL" id="CAN0550803.1"/>
    </source>
</evidence>
<dbReference type="Proteomes" id="UP001162501">
    <property type="component" value="Chromosome 7"/>
</dbReference>
<name>A0AC60A2R6_RANTA</name>
<proteinExistence type="predicted"/>
<dbReference type="EMBL" id="OX596091">
    <property type="protein sequence ID" value="CAN0550803.1"/>
    <property type="molecule type" value="Genomic_DNA"/>
</dbReference>
<gene>
    <name evidence="1" type="ORF">MRATA1EN22A_LOCUS26163</name>
</gene>
<accession>A0AC60A2R6</accession>
<reference evidence="1" key="2">
    <citation type="submission" date="2025-03" db="EMBL/GenBank/DDBJ databases">
        <authorList>
            <consortium name="ELIXIR-Norway"/>
            <consortium name="Elixir Norway"/>
        </authorList>
    </citation>
    <scope>NUCLEOTIDE SEQUENCE</scope>
</reference>
<evidence type="ECO:0000313" key="2">
    <source>
        <dbReference type="Proteomes" id="UP001162501"/>
    </source>
</evidence>
<organism evidence="1 2">
    <name type="scientific">Rangifer tarandus platyrhynchus</name>
    <name type="common">Svalbard reindeer</name>
    <dbReference type="NCBI Taxonomy" id="3082113"/>
    <lineage>
        <taxon>Eukaryota</taxon>
        <taxon>Metazoa</taxon>
        <taxon>Chordata</taxon>
        <taxon>Craniata</taxon>
        <taxon>Vertebrata</taxon>
        <taxon>Euteleostomi</taxon>
        <taxon>Mammalia</taxon>
        <taxon>Eutheria</taxon>
        <taxon>Laurasiatheria</taxon>
        <taxon>Artiodactyla</taxon>
        <taxon>Ruminantia</taxon>
        <taxon>Pecora</taxon>
        <taxon>Cervidae</taxon>
        <taxon>Odocoileinae</taxon>
        <taxon>Rangifer</taxon>
    </lineage>
</organism>